<dbReference type="AlphaFoldDB" id="A0A9W8B5W2"/>
<dbReference type="CDD" id="cd13179">
    <property type="entry name" value="RanBD_RanBP1"/>
    <property type="match status" value="1"/>
</dbReference>
<dbReference type="Proteomes" id="UP001151582">
    <property type="component" value="Unassembled WGS sequence"/>
</dbReference>
<dbReference type="FunFam" id="2.30.29.30:FF:000312">
    <property type="entry name" value="Ran binding protein 1"/>
    <property type="match status" value="1"/>
</dbReference>
<gene>
    <name evidence="3" type="primary">sbp1</name>
    <name evidence="3" type="ORF">H4R34_001574</name>
</gene>
<sequence>MTDQEQTKPKVEETTKPTTENVEPSPDVHFEPVVKLSEVEVRTLEEDEEVVFKMRAKLFRFDKTANEWKERGTGDVKLLQHAKSHQVRVLMRRDKTFKICANHLVTEDMRLAPNIGSERSWVWNVAADISDGEPQQELLAIRFANADNAQQFKDKFDAARENNSKIKEGQDVTPLPVVAADKDEGAEAKPKEEEKKPQAKEEAKSAESKVNDQA</sequence>
<dbReference type="InterPro" id="IPR011993">
    <property type="entry name" value="PH-like_dom_sf"/>
</dbReference>
<dbReference type="GO" id="GO:0006913">
    <property type="term" value="P:nucleocytoplasmic transport"/>
    <property type="evidence" value="ECO:0007669"/>
    <property type="project" value="InterPro"/>
</dbReference>
<dbReference type="GO" id="GO:0005643">
    <property type="term" value="C:nuclear pore"/>
    <property type="evidence" value="ECO:0007669"/>
    <property type="project" value="TreeGrafter"/>
</dbReference>
<dbReference type="SMART" id="SM00160">
    <property type="entry name" value="RanBD"/>
    <property type="match status" value="1"/>
</dbReference>
<organism evidence="3 4">
    <name type="scientific">Dimargaris verticillata</name>
    <dbReference type="NCBI Taxonomy" id="2761393"/>
    <lineage>
        <taxon>Eukaryota</taxon>
        <taxon>Fungi</taxon>
        <taxon>Fungi incertae sedis</taxon>
        <taxon>Zoopagomycota</taxon>
        <taxon>Kickxellomycotina</taxon>
        <taxon>Dimargaritomycetes</taxon>
        <taxon>Dimargaritales</taxon>
        <taxon>Dimargaritaceae</taxon>
        <taxon>Dimargaris</taxon>
    </lineage>
</organism>
<dbReference type="InterPro" id="IPR045256">
    <property type="entry name" value="RanBP1_RanBD"/>
</dbReference>
<proteinExistence type="predicted"/>
<evidence type="ECO:0000313" key="4">
    <source>
        <dbReference type="Proteomes" id="UP001151582"/>
    </source>
</evidence>
<feature type="compositionally biased region" description="Basic and acidic residues" evidence="1">
    <location>
        <begin position="1"/>
        <end position="15"/>
    </location>
</feature>
<feature type="compositionally biased region" description="Basic and acidic residues" evidence="1">
    <location>
        <begin position="180"/>
        <end position="214"/>
    </location>
</feature>
<feature type="region of interest" description="Disordered" evidence="1">
    <location>
        <begin position="1"/>
        <end position="29"/>
    </location>
</feature>
<comment type="caution">
    <text evidence="3">The sequence shown here is derived from an EMBL/GenBank/DDBJ whole genome shotgun (WGS) entry which is preliminary data.</text>
</comment>
<dbReference type="GO" id="GO:0005737">
    <property type="term" value="C:cytoplasm"/>
    <property type="evidence" value="ECO:0007669"/>
    <property type="project" value="TreeGrafter"/>
</dbReference>
<name>A0A9W8B5W2_9FUNG</name>
<dbReference type="Pfam" id="PF00638">
    <property type="entry name" value="Ran_BP1"/>
    <property type="match status" value="1"/>
</dbReference>
<dbReference type="OrthoDB" id="2357150at2759"/>
<dbReference type="SUPFAM" id="SSF50729">
    <property type="entry name" value="PH domain-like"/>
    <property type="match status" value="1"/>
</dbReference>
<keyword evidence="4" id="KW-1185">Reference proteome</keyword>
<evidence type="ECO:0000259" key="2">
    <source>
        <dbReference type="PROSITE" id="PS50196"/>
    </source>
</evidence>
<evidence type="ECO:0000313" key="3">
    <source>
        <dbReference type="EMBL" id="KAJ1982845.1"/>
    </source>
</evidence>
<dbReference type="InterPro" id="IPR045255">
    <property type="entry name" value="RanBP1-like"/>
</dbReference>
<dbReference type="GO" id="GO:0005096">
    <property type="term" value="F:GTPase activator activity"/>
    <property type="evidence" value="ECO:0007669"/>
    <property type="project" value="TreeGrafter"/>
</dbReference>
<dbReference type="Gene3D" id="2.30.29.30">
    <property type="entry name" value="Pleckstrin-homology domain (PH domain)/Phosphotyrosine-binding domain (PTB)"/>
    <property type="match status" value="1"/>
</dbReference>
<reference evidence="3" key="1">
    <citation type="submission" date="2022-07" db="EMBL/GenBank/DDBJ databases">
        <title>Phylogenomic reconstructions and comparative analyses of Kickxellomycotina fungi.</title>
        <authorList>
            <person name="Reynolds N.K."/>
            <person name="Stajich J.E."/>
            <person name="Barry K."/>
            <person name="Grigoriev I.V."/>
            <person name="Crous P."/>
            <person name="Smith M.E."/>
        </authorList>
    </citation>
    <scope>NUCLEOTIDE SEQUENCE</scope>
    <source>
        <strain evidence="3">RSA 567</strain>
    </source>
</reference>
<dbReference type="EMBL" id="JANBQB010000078">
    <property type="protein sequence ID" value="KAJ1982845.1"/>
    <property type="molecule type" value="Genomic_DNA"/>
</dbReference>
<dbReference type="PROSITE" id="PS50196">
    <property type="entry name" value="RANBD1"/>
    <property type="match status" value="1"/>
</dbReference>
<accession>A0A9W8B5W2</accession>
<dbReference type="PANTHER" id="PTHR23138:SF87">
    <property type="entry name" value="E3 SUMO-PROTEIN LIGASE RANBP2"/>
    <property type="match status" value="1"/>
</dbReference>
<feature type="region of interest" description="Disordered" evidence="1">
    <location>
        <begin position="163"/>
        <end position="214"/>
    </location>
</feature>
<dbReference type="PANTHER" id="PTHR23138">
    <property type="entry name" value="RAN BINDING PROTEIN"/>
    <property type="match status" value="1"/>
</dbReference>
<dbReference type="InterPro" id="IPR000156">
    <property type="entry name" value="Ran_bind_dom"/>
</dbReference>
<protein>
    <submittedName>
        <fullName evidence="3">Ran GTPase binding protein Sbp1</fullName>
    </submittedName>
</protein>
<evidence type="ECO:0000256" key="1">
    <source>
        <dbReference type="SAM" id="MobiDB-lite"/>
    </source>
</evidence>
<feature type="domain" description="RanBD1" evidence="2">
    <location>
        <begin position="29"/>
        <end position="165"/>
    </location>
</feature>